<dbReference type="GO" id="GO:0003677">
    <property type="term" value="F:DNA binding"/>
    <property type="evidence" value="ECO:0007669"/>
    <property type="project" value="InterPro"/>
</dbReference>
<feature type="transmembrane region" description="Helical" evidence="1">
    <location>
        <begin position="153"/>
        <end position="171"/>
    </location>
</feature>
<organism evidence="3 4">
    <name type="scientific">Flammeovirga agarivorans</name>
    <dbReference type="NCBI Taxonomy" id="2726742"/>
    <lineage>
        <taxon>Bacteria</taxon>
        <taxon>Pseudomonadati</taxon>
        <taxon>Bacteroidota</taxon>
        <taxon>Cytophagia</taxon>
        <taxon>Cytophagales</taxon>
        <taxon>Flammeovirgaceae</taxon>
        <taxon>Flammeovirga</taxon>
    </lineage>
</organism>
<reference evidence="3 4" key="1">
    <citation type="submission" date="2020-04" db="EMBL/GenBank/DDBJ databases">
        <title>Flammeovirga sp. SR4, a novel species isolated from seawater.</title>
        <authorList>
            <person name="Wang X."/>
        </authorList>
    </citation>
    <scope>NUCLEOTIDE SEQUENCE [LARGE SCALE GENOMIC DNA]</scope>
    <source>
        <strain evidence="3 4">SR4</strain>
    </source>
</reference>
<dbReference type="SUPFAM" id="SSF46894">
    <property type="entry name" value="C-terminal effector domain of the bipartite response regulators"/>
    <property type="match status" value="1"/>
</dbReference>
<feature type="transmembrane region" description="Helical" evidence="1">
    <location>
        <begin position="73"/>
        <end position="90"/>
    </location>
</feature>
<keyword evidence="1" id="KW-1133">Transmembrane helix</keyword>
<protein>
    <recommendedName>
        <fullName evidence="2">HTH luxR-type domain-containing protein</fullName>
    </recommendedName>
</protein>
<dbReference type="InterPro" id="IPR000792">
    <property type="entry name" value="Tscrpt_reg_LuxR_C"/>
</dbReference>
<feature type="transmembrane region" description="Helical" evidence="1">
    <location>
        <begin position="48"/>
        <end position="66"/>
    </location>
</feature>
<feature type="transmembrane region" description="Helical" evidence="1">
    <location>
        <begin position="121"/>
        <end position="141"/>
    </location>
</feature>
<dbReference type="GO" id="GO:0006355">
    <property type="term" value="P:regulation of DNA-templated transcription"/>
    <property type="evidence" value="ECO:0007669"/>
    <property type="project" value="InterPro"/>
</dbReference>
<proteinExistence type="predicted"/>
<evidence type="ECO:0000256" key="1">
    <source>
        <dbReference type="SAM" id="Phobius"/>
    </source>
</evidence>
<evidence type="ECO:0000313" key="4">
    <source>
        <dbReference type="Proteomes" id="UP000585050"/>
    </source>
</evidence>
<dbReference type="InterPro" id="IPR016032">
    <property type="entry name" value="Sig_transdc_resp-reg_C-effctor"/>
</dbReference>
<dbReference type="EMBL" id="JABAIL010000003">
    <property type="protein sequence ID" value="NLR91532.1"/>
    <property type="molecule type" value="Genomic_DNA"/>
</dbReference>
<feature type="transmembrane region" description="Helical" evidence="1">
    <location>
        <begin position="96"/>
        <end position="114"/>
    </location>
</feature>
<dbReference type="RefSeq" id="WP_168882251.1">
    <property type="nucleotide sequence ID" value="NZ_JABAIL010000003.1"/>
</dbReference>
<dbReference type="AlphaFoldDB" id="A0A7X8XVP2"/>
<evidence type="ECO:0000313" key="3">
    <source>
        <dbReference type="EMBL" id="NLR91532.1"/>
    </source>
</evidence>
<feature type="transmembrane region" description="Helical" evidence="1">
    <location>
        <begin position="21"/>
        <end position="42"/>
    </location>
</feature>
<dbReference type="Gene3D" id="1.10.10.10">
    <property type="entry name" value="Winged helix-like DNA-binding domain superfamily/Winged helix DNA-binding domain"/>
    <property type="match status" value="1"/>
</dbReference>
<comment type="caution">
    <text evidence="3">The sequence shown here is derived from an EMBL/GenBank/DDBJ whole genome shotgun (WGS) entry which is preliminary data.</text>
</comment>
<keyword evidence="1" id="KW-0472">Membrane</keyword>
<evidence type="ECO:0000259" key="2">
    <source>
        <dbReference type="SMART" id="SM00421"/>
    </source>
</evidence>
<accession>A0A7X8XVP2</accession>
<dbReference type="InterPro" id="IPR036388">
    <property type="entry name" value="WH-like_DNA-bd_sf"/>
</dbReference>
<feature type="domain" description="HTH luxR-type" evidence="2">
    <location>
        <begin position="297"/>
        <end position="354"/>
    </location>
</feature>
<dbReference type="SMART" id="SM00421">
    <property type="entry name" value="HTH_LUXR"/>
    <property type="match status" value="1"/>
</dbReference>
<sequence length="357" mass="41373">MQLTKSSHWNALSDEEQLESIYNIRQASFGVILCPIAIAVMFHIQLPIFGYSLFAGLAICIFNIFLGFRGKNDLATALAIITFTCIYSLSKWFYPSLAFEFLMFPFCGISVLVLKDKTKKIVLPFVILSSIFVLIAEFITPLKFEPTFLQEKLVYYSGMLISIIILSKLLFEFGKHQSILKEKLKTKNSLLVDQQEEIRLQHDAILKYEKEKYNNDLTIKQKDLEFLQEINKMKVKFRLQTIEKLRAIMKGGEYQKDVRSLVFDLEQQSRDEQRNDRLQENLDVVNSDFYIKLDQNFPSLSMTEREICSYIKLGLSSKEMAVLRNTSVNAINVTKTRIKKKVGFDDTTEFAKYLMAL</sequence>
<gene>
    <name evidence="3" type="ORF">HGP29_09965</name>
</gene>
<keyword evidence="4" id="KW-1185">Reference proteome</keyword>
<keyword evidence="1" id="KW-0812">Transmembrane</keyword>
<name>A0A7X8XVP2_9BACT</name>
<dbReference type="Proteomes" id="UP000585050">
    <property type="component" value="Unassembled WGS sequence"/>
</dbReference>